<organism evidence="3 4">
    <name type="scientific">Cryptosporidium canis</name>
    <dbReference type="NCBI Taxonomy" id="195482"/>
    <lineage>
        <taxon>Eukaryota</taxon>
        <taxon>Sar</taxon>
        <taxon>Alveolata</taxon>
        <taxon>Apicomplexa</taxon>
        <taxon>Conoidasida</taxon>
        <taxon>Coccidia</taxon>
        <taxon>Eucoccidiorida</taxon>
        <taxon>Eimeriorina</taxon>
        <taxon>Cryptosporidiidae</taxon>
        <taxon>Cryptosporidium</taxon>
    </lineage>
</organism>
<feature type="region of interest" description="Disordered" evidence="1">
    <location>
        <begin position="100"/>
        <end position="132"/>
    </location>
</feature>
<keyword evidence="4" id="KW-1185">Reference proteome</keyword>
<feature type="domain" description="A-kinase anchor protein 7-like phosphoesterase" evidence="2">
    <location>
        <begin position="150"/>
        <end position="368"/>
    </location>
</feature>
<sequence>MESVEEIKERRSRSSGGSVAQSVEGGGAEGGPAGCQFHSDQVKGLDESILFPPTNYVELRGPGFQRPDGHGRGRTVVEYVDLRQIPAHLMGRLSQYRPTEDIRVRRDDGSSDSWSEGSEEEAGPVPGFDDSDLAQDLCDSSSNIRVNQSPTHFFSLAFNRHSTNLIREFNALKRAVIDSAEYDDIRPSYFIGDKKLHITLGLVRVETPQELSQCESALLELRESQEYRDILEESSSQKGLLLGLSGLGYFGSSQNSRVVYAKISEAHKVALIKRLWFRLSEILIAHGVSITVPSPTPEHPPTSQNPAEAVFQNYTPHVTFINTKYGSRSEKPRLTFDSSKLVRSYSKKNFGPGYISEIQLNELSGGQQTGLNSTPEEVYKTVFSIKMDGNQ</sequence>
<dbReference type="Proteomes" id="UP001071777">
    <property type="component" value="Unassembled WGS sequence"/>
</dbReference>
<dbReference type="EMBL" id="JAPCXB010000024">
    <property type="protein sequence ID" value="KAJ1614286.1"/>
    <property type="molecule type" value="Genomic_DNA"/>
</dbReference>
<feature type="region of interest" description="Disordered" evidence="1">
    <location>
        <begin position="1"/>
        <end position="39"/>
    </location>
</feature>
<evidence type="ECO:0000256" key="1">
    <source>
        <dbReference type="SAM" id="MobiDB-lite"/>
    </source>
</evidence>
<dbReference type="PANTHER" id="PTHR13360">
    <property type="entry name" value="ACTIVATING SIGNAL COINTEGRATOR 1 COMPLEX SUBUNIT 1"/>
    <property type="match status" value="1"/>
</dbReference>
<dbReference type="Gene3D" id="3.90.1140.10">
    <property type="entry name" value="Cyclic phosphodiesterase"/>
    <property type="match status" value="1"/>
</dbReference>
<name>A0ABQ8PA74_9CRYT</name>
<dbReference type="Pfam" id="PF10469">
    <property type="entry name" value="AKAP7_NLS"/>
    <property type="match status" value="1"/>
</dbReference>
<evidence type="ECO:0000313" key="4">
    <source>
        <dbReference type="Proteomes" id="UP001071777"/>
    </source>
</evidence>
<dbReference type="InterPro" id="IPR009210">
    <property type="entry name" value="ASCC1"/>
</dbReference>
<dbReference type="InterPro" id="IPR009097">
    <property type="entry name" value="Cyclic_Pdiesterase"/>
</dbReference>
<proteinExistence type="predicted"/>
<gene>
    <name evidence="3" type="ORF">OJ252_708</name>
</gene>
<dbReference type="SUPFAM" id="SSF55144">
    <property type="entry name" value="LigT-like"/>
    <property type="match status" value="1"/>
</dbReference>
<comment type="caution">
    <text evidence="3">The sequence shown here is derived from an EMBL/GenBank/DDBJ whole genome shotgun (WGS) entry which is preliminary data.</text>
</comment>
<reference evidence="3" key="1">
    <citation type="submission" date="2022-10" db="EMBL/GenBank/DDBJ databases">
        <title>Adaptive evolution leads to modifications in subtelomeric GC content in a zoonotic Cryptosporidium species.</title>
        <authorList>
            <person name="Li J."/>
            <person name="Feng Y."/>
            <person name="Xiao L."/>
        </authorList>
    </citation>
    <scope>NUCLEOTIDE SEQUENCE</scope>
    <source>
        <strain evidence="3">25894</strain>
    </source>
</reference>
<evidence type="ECO:0000313" key="3">
    <source>
        <dbReference type="EMBL" id="KAJ1614286.1"/>
    </source>
</evidence>
<protein>
    <submittedName>
        <fullName evidence="3">LigT</fullName>
    </submittedName>
</protein>
<feature type="compositionally biased region" description="Gly residues" evidence="1">
    <location>
        <begin position="24"/>
        <end position="33"/>
    </location>
</feature>
<evidence type="ECO:0000259" key="2">
    <source>
        <dbReference type="Pfam" id="PF10469"/>
    </source>
</evidence>
<dbReference type="InterPro" id="IPR019510">
    <property type="entry name" value="AKAP7-like_phosphoesterase"/>
</dbReference>
<feature type="compositionally biased region" description="Basic and acidic residues" evidence="1">
    <location>
        <begin position="100"/>
        <end position="109"/>
    </location>
</feature>
<dbReference type="PANTHER" id="PTHR13360:SF1">
    <property type="entry name" value="ACTIVATING SIGNAL COINTEGRATOR 1 COMPLEX SUBUNIT 1"/>
    <property type="match status" value="1"/>
</dbReference>
<accession>A0ABQ8PA74</accession>